<reference evidence="2" key="1">
    <citation type="journal article" date="2014" name="Front. Microbiol.">
        <title>High frequency of phylogenetically diverse reductive dehalogenase-homologous genes in deep subseafloor sedimentary metagenomes.</title>
        <authorList>
            <person name="Kawai M."/>
            <person name="Futagami T."/>
            <person name="Toyoda A."/>
            <person name="Takaki Y."/>
            <person name="Nishi S."/>
            <person name="Hori S."/>
            <person name="Arai W."/>
            <person name="Tsubouchi T."/>
            <person name="Morono Y."/>
            <person name="Uchiyama I."/>
            <person name="Ito T."/>
            <person name="Fujiyama A."/>
            <person name="Inagaki F."/>
            <person name="Takami H."/>
        </authorList>
    </citation>
    <scope>NUCLEOTIDE SEQUENCE</scope>
    <source>
        <strain evidence="2">Expedition CK06-06</strain>
    </source>
</reference>
<name>X0W2K9_9ZZZZ</name>
<gene>
    <name evidence="2" type="ORF">S01H1_60965</name>
</gene>
<evidence type="ECO:0000259" key="1">
    <source>
        <dbReference type="Pfam" id="PF12705"/>
    </source>
</evidence>
<dbReference type="InterPro" id="IPR011604">
    <property type="entry name" value="PDDEXK-like_dom_sf"/>
</dbReference>
<feature type="domain" description="PD-(D/E)XK endonuclease-like" evidence="1">
    <location>
        <begin position="70"/>
        <end position="239"/>
    </location>
</feature>
<dbReference type="Gene3D" id="3.90.320.10">
    <property type="match status" value="1"/>
</dbReference>
<evidence type="ECO:0000313" key="2">
    <source>
        <dbReference type="EMBL" id="GAG24800.1"/>
    </source>
</evidence>
<dbReference type="AlphaFoldDB" id="X0W2K9"/>
<dbReference type="InterPro" id="IPR011335">
    <property type="entry name" value="Restrct_endonuc-II-like"/>
</dbReference>
<accession>X0W2K9</accession>
<organism evidence="2">
    <name type="scientific">marine sediment metagenome</name>
    <dbReference type="NCBI Taxonomy" id="412755"/>
    <lineage>
        <taxon>unclassified sequences</taxon>
        <taxon>metagenomes</taxon>
        <taxon>ecological metagenomes</taxon>
    </lineage>
</organism>
<protein>
    <recommendedName>
        <fullName evidence="1">PD-(D/E)XK endonuclease-like domain-containing protein</fullName>
    </recommendedName>
</protein>
<feature type="non-terminal residue" evidence="2">
    <location>
        <position position="1"/>
    </location>
</feature>
<proteinExistence type="predicted"/>
<sequence>PELMEALATRPDADQVWAWVKRQAPARRVALEAAGRILAVRHAGATGSAYDGHLGHLRVDFVRRFGTRHTWSASRLETYRTCPFFFFVGKVLGLEPREEPEQGLDARQLGTIYHRIFEHLYQTPAVEDPTDLDQLLDALPDVAQAILDEAPQREGFRETAWWAQTRAEIVENVRRSLEALADLQGDFVPHWQEAAFGLQGQRPLVVRDGEDHFRLRGFIDRVDRTPDGQVRVIDYKTAGPYDFKNYAILQGKKL</sequence>
<feature type="non-terminal residue" evidence="2">
    <location>
        <position position="254"/>
    </location>
</feature>
<comment type="caution">
    <text evidence="2">The sequence shown here is derived from an EMBL/GenBank/DDBJ whole genome shotgun (WGS) entry which is preliminary data.</text>
</comment>
<dbReference type="Pfam" id="PF12705">
    <property type="entry name" value="PDDEXK_1"/>
    <property type="match status" value="1"/>
</dbReference>
<dbReference type="EMBL" id="BARS01039948">
    <property type="protein sequence ID" value="GAG24800.1"/>
    <property type="molecule type" value="Genomic_DNA"/>
</dbReference>
<dbReference type="SUPFAM" id="SSF52980">
    <property type="entry name" value="Restriction endonuclease-like"/>
    <property type="match status" value="1"/>
</dbReference>
<dbReference type="InterPro" id="IPR038726">
    <property type="entry name" value="PDDEXK_AddAB-type"/>
</dbReference>